<dbReference type="AlphaFoldDB" id="A0A8T2YZ12"/>
<keyword evidence="3" id="KW-0611">Plant defense</keyword>
<feature type="domain" description="SHSP" evidence="8">
    <location>
        <begin position="13"/>
        <end position="121"/>
    </location>
</feature>
<comment type="caution">
    <text evidence="9">The sequence shown here is derived from an EMBL/GenBank/DDBJ whole genome shotgun (WGS) entry which is preliminary data.</text>
</comment>
<dbReference type="Pfam" id="PF00011">
    <property type="entry name" value="HSP20"/>
    <property type="match status" value="1"/>
</dbReference>
<feature type="region of interest" description="Disordered" evidence="6">
    <location>
        <begin position="105"/>
        <end position="254"/>
    </location>
</feature>
<dbReference type="Gene3D" id="2.60.40.790">
    <property type="match status" value="1"/>
</dbReference>
<evidence type="ECO:0000256" key="1">
    <source>
        <dbReference type="ARBA" id="ARBA00004162"/>
    </source>
</evidence>
<evidence type="ECO:0000256" key="6">
    <source>
        <dbReference type="SAM" id="MobiDB-lite"/>
    </source>
</evidence>
<accession>A0A8T2YZ12</accession>
<keyword evidence="7" id="KW-0812">Transmembrane</keyword>
<dbReference type="PANTHER" id="PTHR43670">
    <property type="entry name" value="HEAT SHOCK PROTEIN 26"/>
    <property type="match status" value="1"/>
</dbReference>
<evidence type="ECO:0000313" key="9">
    <source>
        <dbReference type="EMBL" id="KAH8510318.1"/>
    </source>
</evidence>
<feature type="compositionally biased region" description="Pro residues" evidence="6">
    <location>
        <begin position="133"/>
        <end position="142"/>
    </location>
</feature>
<protein>
    <recommendedName>
        <fullName evidence="8">SHSP domain-containing protein</fullName>
    </recommendedName>
</protein>
<feature type="compositionally biased region" description="Polar residues" evidence="6">
    <location>
        <begin position="226"/>
        <end position="241"/>
    </location>
</feature>
<keyword evidence="2" id="KW-1003">Cell membrane</keyword>
<dbReference type="GO" id="GO:0006952">
    <property type="term" value="P:defense response"/>
    <property type="evidence" value="ECO:0007669"/>
    <property type="project" value="UniProtKB-KW"/>
</dbReference>
<gene>
    <name evidence="9" type="ORF">H0E87_008030</name>
</gene>
<sequence length="324" mass="36167">MESRPNGKAAAARVHEEFEPSTDWIREPGADTLRIYLPGFKKEQLKVQVTSSRVLRVSGERQLSGTRWSTFRKEIPISSNYDTNEIAARFEKGILYVKQPKIIVPDAPKPQEQARSPVEASTYDQKPAQEKAQPPPIQPPGEPEQKLSSVLEGKVEPPSESATKPKKQTQEKPASEQQPEDPVAKVGMEKQKGGEIEGAENDNLLPRSPRKEKDPVKHEWNEKSTKNGQAEANGIATTSKSAKPENLVESSLDSTNLVKDKAEKGLLSGTEKLRMESYKKDFSGLVMDMKKPRTLVNLVLVILFIMVLRMYGRNAIRSLKKSDN</sequence>
<dbReference type="EMBL" id="JACEGQ020000004">
    <property type="protein sequence ID" value="KAH8510318.1"/>
    <property type="molecule type" value="Genomic_DNA"/>
</dbReference>
<feature type="compositionally biased region" description="Basic and acidic residues" evidence="6">
    <location>
        <begin position="209"/>
        <end position="225"/>
    </location>
</feature>
<dbReference type="GO" id="GO:0034605">
    <property type="term" value="P:cellular response to heat"/>
    <property type="evidence" value="ECO:0007669"/>
    <property type="project" value="TreeGrafter"/>
</dbReference>
<proteinExistence type="inferred from homology"/>
<keyword evidence="10" id="KW-1185">Reference proteome</keyword>
<dbReference type="PROSITE" id="PS01031">
    <property type="entry name" value="SHSP"/>
    <property type="match status" value="1"/>
</dbReference>
<evidence type="ECO:0000256" key="3">
    <source>
        <dbReference type="ARBA" id="ARBA00022821"/>
    </source>
</evidence>
<dbReference type="Proteomes" id="UP000807159">
    <property type="component" value="Chromosome 4"/>
</dbReference>
<feature type="transmembrane region" description="Helical" evidence="7">
    <location>
        <begin position="295"/>
        <end position="312"/>
    </location>
</feature>
<dbReference type="SUPFAM" id="SSF49764">
    <property type="entry name" value="HSP20-like chaperones"/>
    <property type="match status" value="1"/>
</dbReference>
<dbReference type="PANTHER" id="PTHR43670:SF73">
    <property type="entry name" value="INACTIVE PROTEIN RESTRICTED TEV MOVEMENT 2-LIKE"/>
    <property type="match status" value="1"/>
</dbReference>
<comment type="subcellular location">
    <subcellularLocation>
        <location evidence="1">Cell membrane</location>
        <topology evidence="1">Single-pass membrane protein</topology>
    </subcellularLocation>
</comment>
<evidence type="ECO:0000313" key="10">
    <source>
        <dbReference type="Proteomes" id="UP000807159"/>
    </source>
</evidence>
<evidence type="ECO:0000256" key="4">
    <source>
        <dbReference type="PROSITE-ProRule" id="PRU00285"/>
    </source>
</evidence>
<evidence type="ECO:0000259" key="8">
    <source>
        <dbReference type="PROSITE" id="PS01031"/>
    </source>
</evidence>
<dbReference type="CDD" id="cd06464">
    <property type="entry name" value="ACD_sHsps-like"/>
    <property type="match status" value="1"/>
</dbReference>
<organism evidence="9 10">
    <name type="scientific">Populus deltoides</name>
    <name type="common">Eastern poplar</name>
    <name type="synonym">Eastern cottonwood</name>
    <dbReference type="NCBI Taxonomy" id="3696"/>
    <lineage>
        <taxon>Eukaryota</taxon>
        <taxon>Viridiplantae</taxon>
        <taxon>Streptophyta</taxon>
        <taxon>Embryophyta</taxon>
        <taxon>Tracheophyta</taxon>
        <taxon>Spermatophyta</taxon>
        <taxon>Magnoliopsida</taxon>
        <taxon>eudicotyledons</taxon>
        <taxon>Gunneridae</taxon>
        <taxon>Pentapetalae</taxon>
        <taxon>rosids</taxon>
        <taxon>fabids</taxon>
        <taxon>Malpighiales</taxon>
        <taxon>Salicaceae</taxon>
        <taxon>Saliceae</taxon>
        <taxon>Populus</taxon>
    </lineage>
</organism>
<keyword evidence="7" id="KW-0472">Membrane</keyword>
<evidence type="ECO:0000256" key="5">
    <source>
        <dbReference type="RuleBase" id="RU003616"/>
    </source>
</evidence>
<reference evidence="9" key="1">
    <citation type="journal article" date="2021" name="J. Hered.">
        <title>Genome Assembly of Salicaceae Populus deltoides (Eastern Cottonwood) I-69 Based on Nanopore Sequencing and Hi-C Technologies.</title>
        <authorList>
            <person name="Bai S."/>
            <person name="Wu H."/>
            <person name="Zhang J."/>
            <person name="Pan Z."/>
            <person name="Zhao W."/>
            <person name="Li Z."/>
            <person name="Tong C."/>
        </authorList>
    </citation>
    <scope>NUCLEOTIDE SEQUENCE</scope>
    <source>
        <tissue evidence="9">Leaf</tissue>
    </source>
</reference>
<comment type="similarity">
    <text evidence="4 5">Belongs to the small heat shock protein (HSP20) family.</text>
</comment>
<dbReference type="InterPro" id="IPR008978">
    <property type="entry name" value="HSP20-like_chaperone"/>
</dbReference>
<evidence type="ECO:0000256" key="2">
    <source>
        <dbReference type="ARBA" id="ARBA00022475"/>
    </source>
</evidence>
<name>A0A8T2YZ12_POPDE</name>
<dbReference type="GO" id="GO:0005886">
    <property type="term" value="C:plasma membrane"/>
    <property type="evidence" value="ECO:0007669"/>
    <property type="project" value="UniProtKB-SubCell"/>
</dbReference>
<evidence type="ECO:0000256" key="7">
    <source>
        <dbReference type="SAM" id="Phobius"/>
    </source>
</evidence>
<keyword evidence="7" id="KW-1133">Transmembrane helix</keyword>
<dbReference type="InterPro" id="IPR002068">
    <property type="entry name" value="A-crystallin/Hsp20_dom"/>
</dbReference>